<evidence type="ECO:0000313" key="1">
    <source>
        <dbReference type="EMBL" id="MFC7667373.1"/>
    </source>
</evidence>
<reference evidence="2" key="1">
    <citation type="journal article" date="2019" name="Int. J. Syst. Evol. Microbiol.">
        <title>The Global Catalogue of Microorganisms (GCM) 10K type strain sequencing project: providing services to taxonomists for standard genome sequencing and annotation.</title>
        <authorList>
            <consortium name="The Broad Institute Genomics Platform"/>
            <consortium name="The Broad Institute Genome Sequencing Center for Infectious Disease"/>
            <person name="Wu L."/>
            <person name="Ma J."/>
        </authorList>
    </citation>
    <scope>NUCLEOTIDE SEQUENCE [LARGE SCALE GENOMIC DNA]</scope>
    <source>
        <strain evidence="2">JCM 19635</strain>
    </source>
</reference>
<name>A0ABW2U1M5_9BACT</name>
<organism evidence="1 2">
    <name type="scientific">Hymenobacter humi</name>
    <dbReference type="NCBI Taxonomy" id="1411620"/>
    <lineage>
        <taxon>Bacteria</taxon>
        <taxon>Pseudomonadati</taxon>
        <taxon>Bacteroidota</taxon>
        <taxon>Cytophagia</taxon>
        <taxon>Cytophagales</taxon>
        <taxon>Hymenobacteraceae</taxon>
        <taxon>Hymenobacter</taxon>
    </lineage>
</organism>
<dbReference type="Proteomes" id="UP001596513">
    <property type="component" value="Unassembled WGS sequence"/>
</dbReference>
<keyword evidence="2" id="KW-1185">Reference proteome</keyword>
<dbReference type="RefSeq" id="WP_380201854.1">
    <property type="nucleotide sequence ID" value="NZ_JBHTEK010000001.1"/>
</dbReference>
<accession>A0ABW2U1M5</accession>
<proteinExistence type="predicted"/>
<sequence>MRVTTSDQQSSETLTAVTVNYALTNVESTDGVYLQRPNHTAQNASGGITFRYAPNFTAKPTAMAAFERAMTSWRCQTGINWEIGTPVTANTIAEDNQNVIAFDNGAELPDRVLGRTISYYRGCLPTGARWCST</sequence>
<evidence type="ECO:0000313" key="2">
    <source>
        <dbReference type="Proteomes" id="UP001596513"/>
    </source>
</evidence>
<protein>
    <submittedName>
        <fullName evidence="1">Uncharacterized protein</fullName>
    </submittedName>
</protein>
<gene>
    <name evidence="1" type="ORF">ACFQT0_08090</name>
</gene>
<comment type="caution">
    <text evidence="1">The sequence shown here is derived from an EMBL/GenBank/DDBJ whole genome shotgun (WGS) entry which is preliminary data.</text>
</comment>
<dbReference type="EMBL" id="JBHTEK010000001">
    <property type="protein sequence ID" value="MFC7667373.1"/>
    <property type="molecule type" value="Genomic_DNA"/>
</dbReference>